<dbReference type="GO" id="GO:0090575">
    <property type="term" value="C:RNA polymerase II transcription regulator complex"/>
    <property type="evidence" value="ECO:0007669"/>
    <property type="project" value="TreeGrafter"/>
</dbReference>
<protein>
    <recommendedName>
        <fullName evidence="4">BZIP domain-containing protein</fullName>
    </recommendedName>
</protein>
<dbReference type="Gene3D" id="1.20.5.170">
    <property type="match status" value="1"/>
</dbReference>
<dbReference type="GO" id="GO:0000976">
    <property type="term" value="F:transcription cis-regulatory region binding"/>
    <property type="evidence" value="ECO:0007669"/>
    <property type="project" value="InterPro"/>
</dbReference>
<dbReference type="InParanoid" id="A0A1Y1X5L9"/>
<keyword evidence="2" id="KW-0539">Nucleus</keyword>
<dbReference type="GO" id="GO:0001228">
    <property type="term" value="F:DNA-binding transcription activator activity, RNA polymerase II-specific"/>
    <property type="evidence" value="ECO:0007669"/>
    <property type="project" value="TreeGrafter"/>
</dbReference>
<dbReference type="InterPro" id="IPR004827">
    <property type="entry name" value="bZIP"/>
</dbReference>
<feature type="compositionally biased region" description="Low complexity" evidence="3">
    <location>
        <begin position="364"/>
        <end position="377"/>
    </location>
</feature>
<dbReference type="InterPro" id="IPR046347">
    <property type="entry name" value="bZIP_sf"/>
</dbReference>
<gene>
    <name evidence="5" type="ORF">K493DRAFT_412047</name>
</gene>
<organism evidence="5 6">
    <name type="scientific">Basidiobolus meristosporus CBS 931.73</name>
    <dbReference type="NCBI Taxonomy" id="1314790"/>
    <lineage>
        <taxon>Eukaryota</taxon>
        <taxon>Fungi</taxon>
        <taxon>Fungi incertae sedis</taxon>
        <taxon>Zoopagomycota</taxon>
        <taxon>Entomophthoromycotina</taxon>
        <taxon>Basidiobolomycetes</taxon>
        <taxon>Basidiobolales</taxon>
        <taxon>Basidiobolaceae</taxon>
        <taxon>Basidiobolus</taxon>
    </lineage>
</organism>
<dbReference type="PROSITE" id="PS00036">
    <property type="entry name" value="BZIP_BASIC"/>
    <property type="match status" value="1"/>
</dbReference>
<feature type="region of interest" description="Disordered" evidence="3">
    <location>
        <begin position="355"/>
        <end position="377"/>
    </location>
</feature>
<dbReference type="STRING" id="1314790.A0A1Y1X5L9"/>
<dbReference type="PANTHER" id="PTHR40621">
    <property type="entry name" value="TRANSCRIPTION FACTOR KAPC-RELATED"/>
    <property type="match status" value="1"/>
</dbReference>
<dbReference type="InterPro" id="IPR050936">
    <property type="entry name" value="AP-1-like"/>
</dbReference>
<evidence type="ECO:0000259" key="4">
    <source>
        <dbReference type="PROSITE" id="PS00036"/>
    </source>
</evidence>
<accession>A0A1Y1X5L9</accession>
<name>A0A1Y1X5L9_9FUNG</name>
<feature type="region of interest" description="Disordered" evidence="3">
    <location>
        <begin position="170"/>
        <end position="189"/>
    </location>
</feature>
<reference evidence="5 6" key="1">
    <citation type="submission" date="2016-07" db="EMBL/GenBank/DDBJ databases">
        <title>Pervasive Adenine N6-methylation of Active Genes in Fungi.</title>
        <authorList>
            <consortium name="DOE Joint Genome Institute"/>
            <person name="Mondo S.J."/>
            <person name="Dannebaum R.O."/>
            <person name="Kuo R.C."/>
            <person name="Labutti K."/>
            <person name="Haridas S."/>
            <person name="Kuo A."/>
            <person name="Salamov A."/>
            <person name="Ahrendt S.R."/>
            <person name="Lipzen A."/>
            <person name="Sullivan W."/>
            <person name="Andreopoulos W.B."/>
            <person name="Clum A."/>
            <person name="Lindquist E."/>
            <person name="Daum C."/>
            <person name="Ramamoorthy G.K."/>
            <person name="Gryganskyi A."/>
            <person name="Culley D."/>
            <person name="Magnuson J.K."/>
            <person name="James T.Y."/>
            <person name="O'Malley M.A."/>
            <person name="Stajich J.E."/>
            <person name="Spatafora J.W."/>
            <person name="Visel A."/>
            <person name="Grigoriev I.V."/>
        </authorList>
    </citation>
    <scope>NUCLEOTIDE SEQUENCE [LARGE SCALE GENOMIC DNA]</scope>
    <source>
        <strain evidence="5 6">CBS 931.73</strain>
    </source>
</reference>
<feature type="domain" description="BZIP" evidence="4">
    <location>
        <begin position="54"/>
        <end position="69"/>
    </location>
</feature>
<evidence type="ECO:0000313" key="5">
    <source>
        <dbReference type="EMBL" id="ORX81111.1"/>
    </source>
</evidence>
<dbReference type="AlphaFoldDB" id="A0A1Y1X5L9"/>
<feature type="compositionally biased region" description="Low complexity" evidence="3">
    <location>
        <begin position="55"/>
        <end position="65"/>
    </location>
</feature>
<feature type="compositionally biased region" description="Polar residues" evidence="3">
    <location>
        <begin position="38"/>
        <end position="50"/>
    </location>
</feature>
<dbReference type="PANTHER" id="PTHR40621:SF6">
    <property type="entry name" value="AP-1-LIKE TRANSCRIPTION FACTOR YAP1-RELATED"/>
    <property type="match status" value="1"/>
</dbReference>
<proteinExistence type="predicted"/>
<feature type="region of interest" description="Disordered" evidence="3">
    <location>
        <begin position="199"/>
        <end position="238"/>
    </location>
</feature>
<comment type="subcellular location">
    <subcellularLocation>
        <location evidence="1">Nucleus</location>
    </subcellularLocation>
</comment>
<feature type="region of interest" description="Disordered" evidence="3">
    <location>
        <begin position="1"/>
        <end position="68"/>
    </location>
</feature>
<dbReference type="EMBL" id="MCFE01000716">
    <property type="protein sequence ID" value="ORX81111.1"/>
    <property type="molecule type" value="Genomic_DNA"/>
</dbReference>
<evidence type="ECO:0000256" key="3">
    <source>
        <dbReference type="SAM" id="MobiDB-lite"/>
    </source>
</evidence>
<sequence length="377" mass="41820">MDTKQDKEKYPQPKVSLDAHVSTFRIENPTAGDLDGSSEMNDQTSGSKSLVSAKRAAQNRAAQRAFRQRKEQHIKGLESKAKLLNIVIRNNIKLKAENESLWQIITKVKGGENIHKLVLPEKAELEDEGKVESINYFEEPAQDDPSYNMSYAQKEEAISPTFKIKSFSSAPEDKRFSSPVPPPSQGKVVDFRRLSSDSNSTTSSCSFSPNNPNVFQRRLSSHGFPGPSPTGAMDPLLATSAPATNLPKQAPRHPSVVSLNDEKLYSYQQTPDVFVDNQASAWNQNSTPSMSSPHFNQEGANLAFLQYGWIFESHTPQPDRGGSYTGVFGMSQKELDQNHEIMDNLYSLLKMDPELSESTEELPKPSSILSSKPVDVN</sequence>
<dbReference type="SUPFAM" id="SSF57959">
    <property type="entry name" value="Leucine zipper domain"/>
    <property type="match status" value="1"/>
</dbReference>
<feature type="compositionally biased region" description="Low complexity" evidence="3">
    <location>
        <begin position="199"/>
        <end position="213"/>
    </location>
</feature>
<evidence type="ECO:0000313" key="6">
    <source>
        <dbReference type="Proteomes" id="UP000193498"/>
    </source>
</evidence>
<feature type="compositionally biased region" description="Basic and acidic residues" evidence="3">
    <location>
        <begin position="1"/>
        <end position="11"/>
    </location>
</feature>
<keyword evidence="6" id="KW-1185">Reference proteome</keyword>
<dbReference type="Proteomes" id="UP000193498">
    <property type="component" value="Unassembled WGS sequence"/>
</dbReference>
<dbReference type="Pfam" id="PF00170">
    <property type="entry name" value="bZIP_1"/>
    <property type="match status" value="1"/>
</dbReference>
<comment type="caution">
    <text evidence="5">The sequence shown here is derived from an EMBL/GenBank/DDBJ whole genome shotgun (WGS) entry which is preliminary data.</text>
</comment>
<evidence type="ECO:0000256" key="2">
    <source>
        <dbReference type="ARBA" id="ARBA00023242"/>
    </source>
</evidence>
<evidence type="ECO:0000256" key="1">
    <source>
        <dbReference type="ARBA" id="ARBA00004123"/>
    </source>
</evidence>